<dbReference type="SUPFAM" id="SSF51126">
    <property type="entry name" value="Pectin lyase-like"/>
    <property type="match status" value="1"/>
</dbReference>
<sequence length="539" mass="61020">MGKVVLKASDFGAVPNTGEDMAPALRLAITKAAQYETKKHDLTVMIQLEAGEYRLAESVDNVMLPFRGCSGIILKGVVDEKGEPCTWLKVRLKLQNDVAASAHIALWETKDIRLENLIFDYTERFSSAGKVVEADPEQDRVVVDVLEGQSHFDGMKCYSANSWNLKTREMNNVDALTIGVNKAVFSHTWRRIPGGDGRRYEIQGMHFARLLQPGDGMSWHFNVVGQPGEMPFVIYAEDSENIQLENIRIYSCIGMTAIFKGNKDITMKNIRVEPEGTSLAVSPRDFAWFVANSGKLLVENAYVKGVRWDPFNIHSGFCKITSVSEDRAQVCAEMKKDYLRFRCKGDKVIFWTKEGPVERRTACIEEKEAELCMTLTEKLPSIIMEGMYLTPGWWNLDEAVFRHTTIEGNCGTGILYQNENLLVEDCIFRNNTYDDIGLGPIDPWEGCFARNIVIRNNVFEGSAWMNKYRVHDGAISIFNGYEPMRDCPYNCDIVIENNVIRDQATGISIRNAEQVRLAGNRMERVKTEVLVGRQEMVRL</sequence>
<dbReference type="EMBL" id="DWYY01000194">
    <property type="protein sequence ID" value="HJA94703.1"/>
    <property type="molecule type" value="Genomic_DNA"/>
</dbReference>
<protein>
    <submittedName>
        <fullName evidence="1">Right-handed parallel beta-helix repeat-containing protein</fullName>
    </submittedName>
</protein>
<reference evidence="1" key="1">
    <citation type="journal article" date="2021" name="PeerJ">
        <title>Extensive microbial diversity within the chicken gut microbiome revealed by metagenomics and culture.</title>
        <authorList>
            <person name="Gilroy R."/>
            <person name="Ravi A."/>
            <person name="Getino M."/>
            <person name="Pursley I."/>
            <person name="Horton D.L."/>
            <person name="Alikhan N.F."/>
            <person name="Baker D."/>
            <person name="Gharbi K."/>
            <person name="Hall N."/>
            <person name="Watson M."/>
            <person name="Adriaenssens E.M."/>
            <person name="Foster-Nyarko E."/>
            <person name="Jarju S."/>
            <person name="Secka A."/>
            <person name="Antonio M."/>
            <person name="Oren A."/>
            <person name="Chaudhuri R.R."/>
            <person name="La Ragione R."/>
            <person name="Hildebrand F."/>
            <person name="Pallen M.J."/>
        </authorList>
    </citation>
    <scope>NUCLEOTIDE SEQUENCE</scope>
    <source>
        <strain evidence="1">CHK179-7159</strain>
    </source>
</reference>
<proteinExistence type="predicted"/>
<accession>A0A9D2IAI8</accession>
<dbReference type="InterPro" id="IPR011050">
    <property type="entry name" value="Pectin_lyase_fold/virulence"/>
</dbReference>
<dbReference type="InterPro" id="IPR006626">
    <property type="entry name" value="PbH1"/>
</dbReference>
<evidence type="ECO:0000313" key="1">
    <source>
        <dbReference type="EMBL" id="HJA94703.1"/>
    </source>
</evidence>
<dbReference type="InterPro" id="IPR012334">
    <property type="entry name" value="Pectin_lyas_fold"/>
</dbReference>
<name>A0A9D2IAI8_9FIRM</name>
<dbReference type="SMART" id="SM00710">
    <property type="entry name" value="PbH1"/>
    <property type="match status" value="6"/>
</dbReference>
<reference evidence="1" key="2">
    <citation type="submission" date="2021-04" db="EMBL/GenBank/DDBJ databases">
        <authorList>
            <person name="Gilroy R."/>
        </authorList>
    </citation>
    <scope>NUCLEOTIDE SEQUENCE</scope>
    <source>
        <strain evidence="1">CHK179-7159</strain>
    </source>
</reference>
<comment type="caution">
    <text evidence="1">The sequence shown here is derived from an EMBL/GenBank/DDBJ whole genome shotgun (WGS) entry which is preliminary data.</text>
</comment>
<evidence type="ECO:0000313" key="2">
    <source>
        <dbReference type="Proteomes" id="UP000886858"/>
    </source>
</evidence>
<organism evidence="1 2">
    <name type="scientific">Candidatus Eisenbergiella merdipullorum</name>
    <dbReference type="NCBI Taxonomy" id="2838553"/>
    <lineage>
        <taxon>Bacteria</taxon>
        <taxon>Bacillati</taxon>
        <taxon>Bacillota</taxon>
        <taxon>Clostridia</taxon>
        <taxon>Lachnospirales</taxon>
        <taxon>Lachnospiraceae</taxon>
        <taxon>Eisenbergiella</taxon>
    </lineage>
</organism>
<dbReference type="Gene3D" id="2.160.20.10">
    <property type="entry name" value="Single-stranded right-handed beta-helix, Pectin lyase-like"/>
    <property type="match status" value="2"/>
</dbReference>
<dbReference type="AlphaFoldDB" id="A0A9D2IAI8"/>
<dbReference type="Proteomes" id="UP000886858">
    <property type="component" value="Unassembled WGS sequence"/>
</dbReference>
<gene>
    <name evidence="1" type="ORF">H9717_16580</name>
</gene>